<comment type="caution">
    <text evidence="2">The sequence shown here is derived from an EMBL/GenBank/DDBJ whole genome shotgun (WGS) entry which is preliminary data.</text>
</comment>
<name>A0ABQ4T2B5_METOR</name>
<dbReference type="RefSeq" id="WP_238309313.1">
    <property type="nucleotide sequence ID" value="NZ_BPQV01000001.1"/>
</dbReference>
<organism evidence="2 3">
    <name type="scientific">Methylobacterium organophilum</name>
    <dbReference type="NCBI Taxonomy" id="410"/>
    <lineage>
        <taxon>Bacteria</taxon>
        <taxon>Pseudomonadati</taxon>
        <taxon>Pseudomonadota</taxon>
        <taxon>Alphaproteobacteria</taxon>
        <taxon>Hyphomicrobiales</taxon>
        <taxon>Methylobacteriaceae</taxon>
        <taxon>Methylobacterium</taxon>
    </lineage>
</organism>
<dbReference type="Proteomes" id="UP001055156">
    <property type="component" value="Unassembled WGS sequence"/>
</dbReference>
<feature type="signal peptide" evidence="1">
    <location>
        <begin position="1"/>
        <end position="25"/>
    </location>
</feature>
<dbReference type="EMBL" id="BPQV01000001">
    <property type="protein sequence ID" value="GJE25358.1"/>
    <property type="molecule type" value="Genomic_DNA"/>
</dbReference>
<reference evidence="2" key="2">
    <citation type="submission" date="2021-08" db="EMBL/GenBank/DDBJ databases">
        <authorList>
            <person name="Tani A."/>
            <person name="Ola A."/>
            <person name="Ogura Y."/>
            <person name="Katsura K."/>
            <person name="Hayashi T."/>
        </authorList>
    </citation>
    <scope>NUCLEOTIDE SEQUENCE</scope>
    <source>
        <strain evidence="2">NBRC 15689</strain>
    </source>
</reference>
<feature type="chain" id="PRO_5047164786" evidence="1">
    <location>
        <begin position="26"/>
        <end position="45"/>
    </location>
</feature>
<accession>A0ABQ4T2B5</accession>
<proteinExistence type="predicted"/>
<evidence type="ECO:0000313" key="3">
    <source>
        <dbReference type="Proteomes" id="UP001055156"/>
    </source>
</evidence>
<sequence length="45" mass="4556">MNRIVALALLASSLVLFGFAMEAQAQSFTAPAGIPAQTAHAVGGR</sequence>
<gene>
    <name evidence="2" type="ORF">LKMONMHP_0193</name>
</gene>
<keyword evidence="1" id="KW-0732">Signal</keyword>
<reference evidence="2" key="1">
    <citation type="journal article" date="2021" name="Front. Microbiol.">
        <title>Comprehensive Comparative Genomics and Phenotyping of Methylobacterium Species.</title>
        <authorList>
            <person name="Alessa O."/>
            <person name="Ogura Y."/>
            <person name="Fujitani Y."/>
            <person name="Takami H."/>
            <person name="Hayashi T."/>
            <person name="Sahin N."/>
            <person name="Tani A."/>
        </authorList>
    </citation>
    <scope>NUCLEOTIDE SEQUENCE</scope>
    <source>
        <strain evidence="2">NBRC 15689</strain>
    </source>
</reference>
<evidence type="ECO:0000313" key="2">
    <source>
        <dbReference type="EMBL" id="GJE25358.1"/>
    </source>
</evidence>
<keyword evidence="3" id="KW-1185">Reference proteome</keyword>
<protein>
    <submittedName>
        <fullName evidence="2">Uncharacterized protein</fullName>
    </submittedName>
</protein>
<evidence type="ECO:0000256" key="1">
    <source>
        <dbReference type="SAM" id="SignalP"/>
    </source>
</evidence>